<proteinExistence type="predicted"/>
<dbReference type="InParanoid" id="K3WN83"/>
<dbReference type="VEuPathDB" id="FungiDB:PYU1_G006413"/>
<reference evidence="3" key="1">
    <citation type="journal article" date="2010" name="Genome Biol.">
        <title>Genome sequence of the necrotrophic plant pathogen Pythium ultimum reveals original pathogenicity mechanisms and effector repertoire.</title>
        <authorList>
            <person name="Levesque C.A."/>
            <person name="Brouwer H."/>
            <person name="Cano L."/>
            <person name="Hamilton J.P."/>
            <person name="Holt C."/>
            <person name="Huitema E."/>
            <person name="Raffaele S."/>
            <person name="Robideau G.P."/>
            <person name="Thines M."/>
            <person name="Win J."/>
            <person name="Zerillo M.M."/>
            <person name="Beakes G.W."/>
            <person name="Boore J.L."/>
            <person name="Busam D."/>
            <person name="Dumas B."/>
            <person name="Ferriera S."/>
            <person name="Fuerstenberg S.I."/>
            <person name="Gachon C.M."/>
            <person name="Gaulin E."/>
            <person name="Govers F."/>
            <person name="Grenville-Briggs L."/>
            <person name="Horner N."/>
            <person name="Hostetler J."/>
            <person name="Jiang R.H."/>
            <person name="Johnson J."/>
            <person name="Krajaejun T."/>
            <person name="Lin H."/>
            <person name="Meijer H.J."/>
            <person name="Moore B."/>
            <person name="Morris P."/>
            <person name="Phuntmart V."/>
            <person name="Puiu D."/>
            <person name="Shetty J."/>
            <person name="Stajich J.E."/>
            <person name="Tripathy S."/>
            <person name="Wawra S."/>
            <person name="van West P."/>
            <person name="Whitty B.R."/>
            <person name="Coutinho P.M."/>
            <person name="Henrissat B."/>
            <person name="Martin F."/>
            <person name="Thomas P.D."/>
            <person name="Tyler B.M."/>
            <person name="De Vries R.P."/>
            <person name="Kamoun S."/>
            <person name="Yandell M."/>
            <person name="Tisserat N."/>
            <person name="Buell C.R."/>
        </authorList>
    </citation>
    <scope>NUCLEOTIDE SEQUENCE</scope>
    <source>
        <strain evidence="3">DAOM:BR144</strain>
    </source>
</reference>
<evidence type="ECO:0000313" key="3">
    <source>
        <dbReference type="Proteomes" id="UP000019132"/>
    </source>
</evidence>
<dbReference type="EnsemblProtists" id="PYU1_T006425">
    <property type="protein sequence ID" value="PYU1_T006425"/>
    <property type="gene ID" value="PYU1_G006413"/>
</dbReference>
<dbReference type="Proteomes" id="UP000019132">
    <property type="component" value="Unassembled WGS sequence"/>
</dbReference>
<protein>
    <submittedName>
        <fullName evidence="2">Uncharacterized protein</fullName>
    </submittedName>
</protein>
<name>K3WN83_GLOUD</name>
<organism evidence="2 3">
    <name type="scientific">Globisporangium ultimum (strain ATCC 200006 / CBS 805.95 / DAOM BR144)</name>
    <name type="common">Pythium ultimum</name>
    <dbReference type="NCBI Taxonomy" id="431595"/>
    <lineage>
        <taxon>Eukaryota</taxon>
        <taxon>Sar</taxon>
        <taxon>Stramenopiles</taxon>
        <taxon>Oomycota</taxon>
        <taxon>Peronosporomycetes</taxon>
        <taxon>Pythiales</taxon>
        <taxon>Pythiaceae</taxon>
        <taxon>Globisporangium</taxon>
    </lineage>
</organism>
<feature type="region of interest" description="Disordered" evidence="1">
    <location>
        <begin position="211"/>
        <end position="231"/>
    </location>
</feature>
<dbReference type="STRING" id="431595.K3WN83"/>
<reference evidence="2" key="3">
    <citation type="submission" date="2015-02" db="UniProtKB">
        <authorList>
            <consortium name="EnsemblProtists"/>
        </authorList>
    </citation>
    <scope>IDENTIFICATION</scope>
    <source>
        <strain evidence="2">DAOM BR144</strain>
    </source>
</reference>
<dbReference type="eggNOG" id="KOG0192">
    <property type="taxonomic scope" value="Eukaryota"/>
</dbReference>
<reference evidence="3" key="2">
    <citation type="submission" date="2010-04" db="EMBL/GenBank/DDBJ databases">
        <authorList>
            <person name="Buell R."/>
            <person name="Hamilton J."/>
            <person name="Hostetler J."/>
        </authorList>
    </citation>
    <scope>NUCLEOTIDE SEQUENCE [LARGE SCALE GENOMIC DNA]</scope>
    <source>
        <strain evidence="3">DAOM:BR144</strain>
    </source>
</reference>
<dbReference type="HOGENOM" id="CLU_046069_1_0_1"/>
<dbReference type="AlphaFoldDB" id="K3WN83"/>
<evidence type="ECO:0000256" key="1">
    <source>
        <dbReference type="SAM" id="MobiDB-lite"/>
    </source>
</evidence>
<accession>K3WN83</accession>
<evidence type="ECO:0000313" key="2">
    <source>
        <dbReference type="EnsemblProtists" id="PYU1_T006425"/>
    </source>
</evidence>
<dbReference type="EMBL" id="GL376604">
    <property type="status" value="NOT_ANNOTATED_CDS"/>
    <property type="molecule type" value="Genomic_DNA"/>
</dbReference>
<feature type="compositionally biased region" description="Low complexity" evidence="1">
    <location>
        <begin position="220"/>
        <end position="231"/>
    </location>
</feature>
<sequence>MNYTHAQLPERVQTRLNQFGLIFDELSGYLQRAVIWDSGFAIDLFDNFVATKTSANRTMAEISIAKSDVDATGCTATPCVQPNVFVFYHTEICTGNQMLSVVKCVLAEFKLKGNKVSMWASGGDYTGAPAMHAVGHVWTDPKSGVNNSVRAIHTQDIEQTASWSECLKDAYGTMVIPCYPQGMEPTSTDITWADPPFGNLVTQWLTENSMLKAQQQKPQSTGNEETSNTSSTTLTVAVSSYCYSLFP</sequence>
<keyword evidence="3" id="KW-1185">Reference proteome</keyword>